<name>A0ABM3B018_GOSHI</name>
<feature type="domain" description="DUF4219" evidence="1">
    <location>
        <begin position="13"/>
        <end position="37"/>
    </location>
</feature>
<evidence type="ECO:0000313" key="3">
    <source>
        <dbReference type="Proteomes" id="UP000818029"/>
    </source>
</evidence>
<evidence type="ECO:0000259" key="1">
    <source>
        <dbReference type="Pfam" id="PF13961"/>
    </source>
</evidence>
<dbReference type="Pfam" id="PF13961">
    <property type="entry name" value="DUF4219"/>
    <property type="match status" value="1"/>
</dbReference>
<reference evidence="3" key="1">
    <citation type="journal article" date="2020" name="Nat. Genet.">
        <title>Genomic diversifications of five Gossypium allopolyploid species and their impact on cotton improvement.</title>
        <authorList>
            <person name="Chen Z.J."/>
            <person name="Sreedasyam A."/>
            <person name="Ando A."/>
            <person name="Song Q."/>
            <person name="De Santiago L.M."/>
            <person name="Hulse-Kemp A.M."/>
            <person name="Ding M."/>
            <person name="Ye W."/>
            <person name="Kirkbride R.C."/>
            <person name="Jenkins J."/>
            <person name="Plott C."/>
            <person name="Lovell J."/>
            <person name="Lin Y.M."/>
            <person name="Vaughn R."/>
            <person name="Liu B."/>
            <person name="Simpson S."/>
            <person name="Scheffler B.E."/>
            <person name="Wen L."/>
            <person name="Saski C.A."/>
            <person name="Grover C.E."/>
            <person name="Hu G."/>
            <person name="Conover J.L."/>
            <person name="Carlson J.W."/>
            <person name="Shu S."/>
            <person name="Boston L.B."/>
            <person name="Williams M."/>
            <person name="Peterson D.G."/>
            <person name="McGee K."/>
            <person name="Jones D.C."/>
            <person name="Wendel J.F."/>
            <person name="Stelly D.M."/>
            <person name="Grimwood J."/>
            <person name="Schmutz J."/>
        </authorList>
    </citation>
    <scope>NUCLEOTIDE SEQUENCE [LARGE SCALE GENOMIC DNA]</scope>
    <source>
        <strain evidence="3">cv. TM-1</strain>
    </source>
</reference>
<dbReference type="InterPro" id="IPR025314">
    <property type="entry name" value="DUF4219"/>
</dbReference>
<organism evidence="3 4">
    <name type="scientific">Gossypium hirsutum</name>
    <name type="common">Upland cotton</name>
    <name type="synonym">Gossypium mexicanum</name>
    <dbReference type="NCBI Taxonomy" id="3635"/>
    <lineage>
        <taxon>Eukaryota</taxon>
        <taxon>Viridiplantae</taxon>
        <taxon>Streptophyta</taxon>
        <taxon>Embryophyta</taxon>
        <taxon>Tracheophyta</taxon>
        <taxon>Spermatophyta</taxon>
        <taxon>Magnoliopsida</taxon>
        <taxon>eudicotyledons</taxon>
        <taxon>Gunneridae</taxon>
        <taxon>Pentapetalae</taxon>
        <taxon>rosids</taxon>
        <taxon>malvids</taxon>
        <taxon>Malvales</taxon>
        <taxon>Malvaceae</taxon>
        <taxon>Malvoideae</taxon>
        <taxon>Gossypium</taxon>
    </lineage>
</organism>
<evidence type="ECO:0008006" key="5">
    <source>
        <dbReference type="Google" id="ProtNLM"/>
    </source>
</evidence>
<protein>
    <recommendedName>
        <fullName evidence="5">DUF4219 domain-containing protein</fullName>
    </recommendedName>
</protein>
<evidence type="ECO:0000259" key="2">
    <source>
        <dbReference type="Pfam" id="PF22936"/>
    </source>
</evidence>
<feature type="domain" description="Retrovirus-related Pol polyprotein from transposon TNT 1-94-like beta-barrel" evidence="2">
    <location>
        <begin position="233"/>
        <end position="281"/>
    </location>
</feature>
<gene>
    <name evidence="4" type="primary">LOC121223290</name>
</gene>
<dbReference type="GeneID" id="121223290"/>
<dbReference type="InterPro" id="IPR054722">
    <property type="entry name" value="PolX-like_BBD"/>
</dbReference>
<dbReference type="Proteomes" id="UP000818029">
    <property type="component" value="Chromosome D11"/>
</dbReference>
<dbReference type="PANTHER" id="PTHR35317">
    <property type="entry name" value="OS04G0629600 PROTEIN"/>
    <property type="match status" value="1"/>
</dbReference>
<accession>A0ABM3B018</accession>
<keyword evidence="3" id="KW-1185">Reference proteome</keyword>
<dbReference type="PANTHER" id="PTHR35317:SF31">
    <property type="entry name" value="DUF4219 DOMAIN-CONTAINING PROTEIN"/>
    <property type="match status" value="1"/>
</dbReference>
<reference evidence="4" key="2">
    <citation type="submission" date="2025-08" db="UniProtKB">
        <authorList>
            <consortium name="RefSeq"/>
        </authorList>
    </citation>
    <scope>IDENTIFICATION</scope>
</reference>
<proteinExistence type="predicted"/>
<sequence>MSFAPPPPPVFAGDNYHIWVVKMRTYLQALDLWSAVESDVEPPPLRANPTIAQIRQHGEERAKKHKAMACLQNGVSDVIFTRIMACGTPVRYSDRIMDTVNNIRLLGENFSDSRVVEKVITTLPERGELADRRRILKKLFKQEPEKVLAQIRELRNLGLKERTNQEEKQIEMQAGGDIQCKSCKQYGHHEKICRNHEKTQAQPVQAKTAEDVQAQEEHVFTASCFAVNSKCSWLVDSGCSHHMAADESLFKDLDKSYILKVRIGNGNLIEAKGRGNVVINTGSEPA</sequence>
<dbReference type="RefSeq" id="XP_040960384.1">
    <property type="nucleotide sequence ID" value="XM_041104450.1"/>
</dbReference>
<evidence type="ECO:0000313" key="4">
    <source>
        <dbReference type="RefSeq" id="XP_040960384.1"/>
    </source>
</evidence>
<dbReference type="Pfam" id="PF22936">
    <property type="entry name" value="Pol_BBD"/>
    <property type="match status" value="1"/>
</dbReference>